<organism evidence="2 3">
    <name type="scientific">Desulfacinum infernum DSM 9756</name>
    <dbReference type="NCBI Taxonomy" id="1121391"/>
    <lineage>
        <taxon>Bacteria</taxon>
        <taxon>Pseudomonadati</taxon>
        <taxon>Thermodesulfobacteriota</taxon>
        <taxon>Syntrophobacteria</taxon>
        <taxon>Syntrophobacterales</taxon>
        <taxon>Syntrophobacteraceae</taxon>
        <taxon>Desulfacinum</taxon>
    </lineage>
</organism>
<keyword evidence="3" id="KW-1185">Reference proteome</keyword>
<dbReference type="Proteomes" id="UP000184076">
    <property type="component" value="Unassembled WGS sequence"/>
</dbReference>
<gene>
    <name evidence="2" type="ORF">SAMN02745206_02592</name>
</gene>
<dbReference type="EMBL" id="FQVB01000026">
    <property type="protein sequence ID" value="SHF75242.1"/>
    <property type="molecule type" value="Genomic_DNA"/>
</dbReference>
<dbReference type="SMART" id="SM00834">
    <property type="entry name" value="CxxC_CXXC_SSSS"/>
    <property type="match status" value="1"/>
</dbReference>
<dbReference type="Gene3D" id="2.20.28.30">
    <property type="entry name" value="RNA polymerase ii, chain L"/>
    <property type="match status" value="1"/>
</dbReference>
<accession>A0A1M5E835</accession>
<feature type="domain" description="C2H2-type" evidence="1">
    <location>
        <begin position="6"/>
        <end position="30"/>
    </location>
</feature>
<protein>
    <submittedName>
        <fullName evidence="2">Putative regulatory protein, FmdB family</fullName>
    </submittedName>
</protein>
<reference evidence="3" key="1">
    <citation type="submission" date="2016-11" db="EMBL/GenBank/DDBJ databases">
        <authorList>
            <person name="Varghese N."/>
            <person name="Submissions S."/>
        </authorList>
    </citation>
    <scope>NUCLEOTIDE SEQUENCE [LARGE SCALE GENOMIC DNA]</scope>
    <source>
        <strain evidence="3">DSM 9756</strain>
    </source>
</reference>
<evidence type="ECO:0000313" key="3">
    <source>
        <dbReference type="Proteomes" id="UP000184076"/>
    </source>
</evidence>
<name>A0A1M5E835_9BACT</name>
<evidence type="ECO:0000259" key="1">
    <source>
        <dbReference type="PROSITE" id="PS50157"/>
    </source>
</evidence>
<proteinExistence type="predicted"/>
<dbReference type="NCBIfam" id="TIGR02605">
    <property type="entry name" value="CxxC_CxxC_SSSS"/>
    <property type="match status" value="1"/>
</dbReference>
<dbReference type="InterPro" id="IPR013429">
    <property type="entry name" value="Regulatory_FmdB_Zinc_ribbon"/>
</dbReference>
<dbReference type="STRING" id="1121391.SAMN02745206_02592"/>
<dbReference type="RefSeq" id="WP_073040149.1">
    <property type="nucleotide sequence ID" value="NZ_FQVB01000026.1"/>
</dbReference>
<dbReference type="InterPro" id="IPR013087">
    <property type="entry name" value="Znf_C2H2_type"/>
</dbReference>
<dbReference type="OrthoDB" id="9813321at2"/>
<dbReference type="PROSITE" id="PS00028">
    <property type="entry name" value="ZINC_FINGER_C2H2_1"/>
    <property type="match status" value="1"/>
</dbReference>
<dbReference type="PROSITE" id="PS50157">
    <property type="entry name" value="ZINC_FINGER_C2H2_2"/>
    <property type="match status" value="1"/>
</dbReference>
<dbReference type="AlphaFoldDB" id="A0A1M5E835"/>
<dbReference type="Pfam" id="PF09723">
    <property type="entry name" value="Zn_ribbon_8"/>
    <property type="match status" value="1"/>
</dbReference>
<evidence type="ECO:0000313" key="2">
    <source>
        <dbReference type="EMBL" id="SHF75242.1"/>
    </source>
</evidence>
<sequence>MPTYEYQCQSCGHEFAVFQSLSEHGKVPVHCPQCRNEQVKQLVSLFIAQTSKKS</sequence>